<gene>
    <name evidence="2" type="ORF">GCM10023082_51310</name>
</gene>
<evidence type="ECO:0000256" key="1">
    <source>
        <dbReference type="SAM" id="MobiDB-lite"/>
    </source>
</evidence>
<comment type="caution">
    <text evidence="2">The sequence shown here is derived from an EMBL/GenBank/DDBJ whole genome shotgun (WGS) entry which is preliminary data.</text>
</comment>
<accession>A0ABP7FVU9</accession>
<sequence length="166" mass="16918">MAHERAGQGGFTPATGHAPGPADAGARRAEVAVAYDGLLQIRRLTGSGPGGAAATPAAWERSRPVRAVALVLEAAGLPPSAVDARGARTAAGYAVRDGKRPGTAVVEWLGPAGSGAALGEEDGLRRCAGVLERHGWEALLYRGPRRRRHLEVEPADAGPAVRGPAS</sequence>
<reference evidence="3" key="1">
    <citation type="journal article" date="2019" name="Int. J. Syst. Evol. Microbiol.">
        <title>The Global Catalogue of Microorganisms (GCM) 10K type strain sequencing project: providing services to taxonomists for standard genome sequencing and annotation.</title>
        <authorList>
            <consortium name="The Broad Institute Genomics Platform"/>
            <consortium name="The Broad Institute Genome Sequencing Center for Infectious Disease"/>
            <person name="Wu L."/>
            <person name="Ma J."/>
        </authorList>
    </citation>
    <scope>NUCLEOTIDE SEQUENCE [LARGE SCALE GENOMIC DNA]</scope>
    <source>
        <strain evidence="3">JCM 30846</strain>
    </source>
</reference>
<dbReference type="Proteomes" id="UP001499884">
    <property type="component" value="Unassembled WGS sequence"/>
</dbReference>
<evidence type="ECO:0000313" key="3">
    <source>
        <dbReference type="Proteomes" id="UP001499884"/>
    </source>
</evidence>
<name>A0ABP7FVU9_9ACTN</name>
<feature type="region of interest" description="Disordered" evidence="1">
    <location>
        <begin position="1"/>
        <end position="26"/>
    </location>
</feature>
<organism evidence="2 3">
    <name type="scientific">Streptomyces tremellae</name>
    <dbReference type="NCBI Taxonomy" id="1124239"/>
    <lineage>
        <taxon>Bacteria</taxon>
        <taxon>Bacillati</taxon>
        <taxon>Actinomycetota</taxon>
        <taxon>Actinomycetes</taxon>
        <taxon>Kitasatosporales</taxon>
        <taxon>Streptomycetaceae</taxon>
        <taxon>Streptomyces</taxon>
    </lineage>
</organism>
<dbReference type="EMBL" id="BAABEP010000047">
    <property type="protein sequence ID" value="GAA3748869.1"/>
    <property type="molecule type" value="Genomic_DNA"/>
</dbReference>
<protein>
    <recommendedName>
        <fullName evidence="4">Aminoglycoside phosphotransferase domain-containing protein</fullName>
    </recommendedName>
</protein>
<evidence type="ECO:0008006" key="4">
    <source>
        <dbReference type="Google" id="ProtNLM"/>
    </source>
</evidence>
<dbReference type="RefSeq" id="WP_345652088.1">
    <property type="nucleotide sequence ID" value="NZ_BAABEP010000047.1"/>
</dbReference>
<keyword evidence="3" id="KW-1185">Reference proteome</keyword>
<evidence type="ECO:0000313" key="2">
    <source>
        <dbReference type="EMBL" id="GAA3748869.1"/>
    </source>
</evidence>
<feature type="compositionally biased region" description="Low complexity" evidence="1">
    <location>
        <begin position="11"/>
        <end position="24"/>
    </location>
</feature>
<proteinExistence type="predicted"/>